<dbReference type="Pfam" id="PF01381">
    <property type="entry name" value="HTH_3"/>
    <property type="match status" value="1"/>
</dbReference>
<dbReference type="SMART" id="SM00530">
    <property type="entry name" value="HTH_XRE"/>
    <property type="match status" value="1"/>
</dbReference>
<evidence type="ECO:0000313" key="4">
    <source>
        <dbReference type="Proteomes" id="UP000298210"/>
    </source>
</evidence>
<feature type="domain" description="HTH cro/C1-type" evidence="2">
    <location>
        <begin position="20"/>
        <end position="62"/>
    </location>
</feature>
<gene>
    <name evidence="3" type="ORF">E2L03_17220</name>
</gene>
<dbReference type="AlphaFoldDB" id="A0A4Y7WFP4"/>
<dbReference type="EMBL" id="SNUX01000004">
    <property type="protein sequence ID" value="TES46437.1"/>
    <property type="molecule type" value="Genomic_DNA"/>
</dbReference>
<reference evidence="3 4" key="1">
    <citation type="submission" date="2019-03" db="EMBL/GenBank/DDBJ databases">
        <authorList>
            <person name="Liu G."/>
        </authorList>
    </citation>
    <scope>NUCLEOTIDE SEQUENCE [LARGE SCALE GENOMIC DNA]</scope>
    <source>
        <strain evidence="3 4">DSM 19099</strain>
    </source>
</reference>
<dbReference type="Proteomes" id="UP000298210">
    <property type="component" value="Unassembled WGS sequence"/>
</dbReference>
<dbReference type="RefSeq" id="WP_134259832.1">
    <property type="nucleotide sequence ID" value="NZ_LDIM01000013.1"/>
</dbReference>
<keyword evidence="1" id="KW-0238">DNA-binding</keyword>
<dbReference type="CDD" id="cd00093">
    <property type="entry name" value="HTH_XRE"/>
    <property type="match status" value="1"/>
</dbReference>
<comment type="caution">
    <text evidence="3">The sequence shown here is derived from an EMBL/GenBank/DDBJ whole genome shotgun (WGS) entry which is preliminary data.</text>
</comment>
<dbReference type="PANTHER" id="PTHR46558">
    <property type="entry name" value="TRACRIPTIONAL REGULATORY PROTEIN-RELATED-RELATED"/>
    <property type="match status" value="1"/>
</dbReference>
<dbReference type="SUPFAM" id="SSF47413">
    <property type="entry name" value="lambda repressor-like DNA-binding domains"/>
    <property type="match status" value="1"/>
</dbReference>
<organism evidence="3 4">
    <name type="scientific">Shouchella lehensis</name>
    <dbReference type="NCBI Taxonomy" id="300825"/>
    <lineage>
        <taxon>Bacteria</taxon>
        <taxon>Bacillati</taxon>
        <taxon>Bacillota</taxon>
        <taxon>Bacilli</taxon>
        <taxon>Bacillales</taxon>
        <taxon>Bacillaceae</taxon>
        <taxon>Shouchella</taxon>
    </lineage>
</organism>
<proteinExistence type="predicted"/>
<dbReference type="Gene3D" id="1.10.260.40">
    <property type="entry name" value="lambda repressor-like DNA-binding domains"/>
    <property type="match status" value="1"/>
</dbReference>
<accession>A0A4Y7WFP4</accession>
<evidence type="ECO:0000313" key="3">
    <source>
        <dbReference type="EMBL" id="TES46437.1"/>
    </source>
</evidence>
<evidence type="ECO:0000256" key="1">
    <source>
        <dbReference type="ARBA" id="ARBA00023125"/>
    </source>
</evidence>
<dbReference type="PANTHER" id="PTHR46558:SF11">
    <property type="entry name" value="HTH-TYPE TRANSCRIPTIONAL REGULATOR XRE"/>
    <property type="match status" value="1"/>
</dbReference>
<dbReference type="PROSITE" id="PS50943">
    <property type="entry name" value="HTH_CROC1"/>
    <property type="match status" value="1"/>
</dbReference>
<sequence>MAKFNTRFKSLKTEKAVNYQDLADLLGISVRAVQHYATGSRYPDFEGLIKLADFFNVSLDYLVGRSDERERR</sequence>
<dbReference type="InterPro" id="IPR001387">
    <property type="entry name" value="Cro/C1-type_HTH"/>
</dbReference>
<evidence type="ECO:0000259" key="2">
    <source>
        <dbReference type="PROSITE" id="PS50943"/>
    </source>
</evidence>
<name>A0A4Y7WFP4_9BACI</name>
<protein>
    <submittedName>
        <fullName evidence="3">XRE family transcriptional regulator</fullName>
    </submittedName>
</protein>
<dbReference type="GO" id="GO:0003677">
    <property type="term" value="F:DNA binding"/>
    <property type="evidence" value="ECO:0007669"/>
    <property type="project" value="UniProtKB-KW"/>
</dbReference>
<dbReference type="InterPro" id="IPR010982">
    <property type="entry name" value="Lambda_DNA-bd_dom_sf"/>
</dbReference>